<keyword evidence="15" id="KW-0175">Coiled coil</keyword>
<evidence type="ECO:0000256" key="8">
    <source>
        <dbReference type="ARBA" id="ARBA00023065"/>
    </source>
</evidence>
<keyword evidence="6 13" id="KW-0375">Hydrogen ion transport</keyword>
<keyword evidence="4 13" id="KW-0138">CF(0)</keyword>
<dbReference type="GO" id="GO:0005886">
    <property type="term" value="C:plasma membrane"/>
    <property type="evidence" value="ECO:0007669"/>
    <property type="project" value="UniProtKB-SubCell"/>
</dbReference>
<evidence type="ECO:0000256" key="5">
    <source>
        <dbReference type="ARBA" id="ARBA00022692"/>
    </source>
</evidence>
<dbReference type="NCBIfam" id="TIGR01144">
    <property type="entry name" value="ATP_synt_b"/>
    <property type="match status" value="1"/>
</dbReference>
<evidence type="ECO:0000313" key="17">
    <source>
        <dbReference type="Proteomes" id="UP000178724"/>
    </source>
</evidence>
<dbReference type="GO" id="GO:0046933">
    <property type="term" value="F:proton-transporting ATP synthase activity, rotational mechanism"/>
    <property type="evidence" value="ECO:0007669"/>
    <property type="project" value="UniProtKB-UniRule"/>
</dbReference>
<evidence type="ECO:0000256" key="4">
    <source>
        <dbReference type="ARBA" id="ARBA00022547"/>
    </source>
</evidence>
<evidence type="ECO:0000256" key="14">
    <source>
        <dbReference type="RuleBase" id="RU003848"/>
    </source>
</evidence>
<dbReference type="HAMAP" id="MF_01398">
    <property type="entry name" value="ATP_synth_b_bprime"/>
    <property type="match status" value="1"/>
</dbReference>
<dbReference type="Pfam" id="PF00430">
    <property type="entry name" value="ATP-synt_B"/>
    <property type="match status" value="1"/>
</dbReference>
<sequence length="160" mass="18229">MLEFEPGLMIWTVVSFGLLVLLLYKAALPPILALLAQREKMIADSIELTMKNEKRSEELAAEYREKLNQINQKADRMIDESKKDGEKLKNEILERAEKQAELIALRASQDIARERDKIFAEVRRSTAELVALAAGKVLRKTISPADNRRLIEESLTQARP</sequence>
<comment type="subunit">
    <text evidence="13">F-type ATPases have 2 components, F(1) - the catalytic core - and F(0) - the membrane proton channel. F(1) has five subunits: alpha(3), beta(3), gamma(1), delta(1), epsilon(1). F(0) has three main subunits: a(1), b(2) and c(10-14). The alpha and beta chains form an alternating ring which encloses part of the gamma chain. F(1) is attached to F(0) by a central stalk formed by the gamma and epsilon chains, while a peripheral stalk is formed by the delta and b chains.</text>
</comment>
<dbReference type="InterPro" id="IPR002146">
    <property type="entry name" value="ATP_synth_b/b'su_bac/chlpt"/>
</dbReference>
<dbReference type="SUPFAM" id="SSF81573">
    <property type="entry name" value="F1F0 ATP synthase subunit B, membrane domain"/>
    <property type="match status" value="1"/>
</dbReference>
<evidence type="ECO:0000256" key="7">
    <source>
        <dbReference type="ARBA" id="ARBA00022989"/>
    </source>
</evidence>
<dbReference type="PANTHER" id="PTHR33445:SF1">
    <property type="entry name" value="ATP SYNTHASE SUBUNIT B"/>
    <property type="match status" value="1"/>
</dbReference>
<accession>A0A1F4Q1F1</accession>
<comment type="function">
    <text evidence="13">Component of the F(0) channel, it forms part of the peripheral stalk, linking F(1) to F(0).</text>
</comment>
<evidence type="ECO:0000256" key="3">
    <source>
        <dbReference type="ARBA" id="ARBA00022475"/>
    </source>
</evidence>
<dbReference type="GO" id="GO:0046961">
    <property type="term" value="F:proton-transporting ATPase activity, rotational mechanism"/>
    <property type="evidence" value="ECO:0007669"/>
    <property type="project" value="TreeGrafter"/>
</dbReference>
<gene>
    <name evidence="13" type="primary">atpF</name>
    <name evidence="16" type="ORF">A2625_06555</name>
</gene>
<dbReference type="InterPro" id="IPR050059">
    <property type="entry name" value="ATP_synthase_B_chain"/>
</dbReference>
<organism evidence="16 17">
    <name type="scientific">candidate division WOR-1 bacterium RIFCSPHIGHO2_01_FULL_53_15</name>
    <dbReference type="NCBI Taxonomy" id="1802564"/>
    <lineage>
        <taxon>Bacteria</taxon>
        <taxon>Bacillati</taxon>
        <taxon>Saganbacteria</taxon>
    </lineage>
</organism>
<feature type="transmembrane region" description="Helical" evidence="13">
    <location>
        <begin position="6"/>
        <end position="24"/>
    </location>
</feature>
<evidence type="ECO:0000256" key="15">
    <source>
        <dbReference type="SAM" id="Coils"/>
    </source>
</evidence>
<keyword evidence="9 13" id="KW-0472">Membrane</keyword>
<evidence type="ECO:0000256" key="9">
    <source>
        <dbReference type="ARBA" id="ARBA00023136"/>
    </source>
</evidence>
<reference evidence="16 17" key="1">
    <citation type="journal article" date="2016" name="Nat. Commun.">
        <title>Thousands of microbial genomes shed light on interconnected biogeochemical processes in an aquifer system.</title>
        <authorList>
            <person name="Anantharaman K."/>
            <person name="Brown C.T."/>
            <person name="Hug L.A."/>
            <person name="Sharon I."/>
            <person name="Castelle C.J."/>
            <person name="Probst A.J."/>
            <person name="Thomas B.C."/>
            <person name="Singh A."/>
            <person name="Wilkins M.J."/>
            <person name="Karaoz U."/>
            <person name="Brodie E.L."/>
            <person name="Williams K.H."/>
            <person name="Hubbard S.S."/>
            <person name="Banfield J.F."/>
        </authorList>
    </citation>
    <scope>NUCLEOTIDE SEQUENCE [LARGE SCALE GENOMIC DNA]</scope>
</reference>
<dbReference type="Proteomes" id="UP000178724">
    <property type="component" value="Unassembled WGS sequence"/>
</dbReference>
<evidence type="ECO:0000256" key="10">
    <source>
        <dbReference type="ARBA" id="ARBA00023310"/>
    </source>
</evidence>
<dbReference type="PANTHER" id="PTHR33445">
    <property type="entry name" value="ATP SYNTHASE SUBUNIT B', CHLOROPLASTIC"/>
    <property type="match status" value="1"/>
</dbReference>
<dbReference type="InterPro" id="IPR028987">
    <property type="entry name" value="ATP_synth_B-like_membr_sf"/>
</dbReference>
<protein>
    <recommendedName>
        <fullName evidence="13">ATP synthase subunit b</fullName>
    </recommendedName>
    <alternativeName>
        <fullName evidence="13">ATP synthase F(0) sector subunit b</fullName>
    </alternativeName>
    <alternativeName>
        <fullName evidence="13">ATPase subunit I</fullName>
    </alternativeName>
    <alternativeName>
        <fullName evidence="13">F-type ATPase subunit b</fullName>
        <shortName evidence="13">F-ATPase subunit b</shortName>
    </alternativeName>
</protein>
<keyword evidence="5 13" id="KW-0812">Transmembrane</keyword>
<evidence type="ECO:0000256" key="11">
    <source>
        <dbReference type="ARBA" id="ARBA00025198"/>
    </source>
</evidence>
<dbReference type="GO" id="GO:0012505">
    <property type="term" value="C:endomembrane system"/>
    <property type="evidence" value="ECO:0007669"/>
    <property type="project" value="UniProtKB-SubCell"/>
</dbReference>
<dbReference type="AlphaFoldDB" id="A0A1F4Q1F1"/>
<comment type="subcellular location">
    <subcellularLocation>
        <location evidence="13">Cell membrane</location>
        <topology evidence="13">Single-pass membrane protein</topology>
    </subcellularLocation>
    <subcellularLocation>
        <location evidence="12">Endomembrane system</location>
        <topology evidence="12">Single-pass membrane protein</topology>
    </subcellularLocation>
</comment>
<comment type="similarity">
    <text evidence="1 13 14">Belongs to the ATPase B chain family.</text>
</comment>
<evidence type="ECO:0000256" key="2">
    <source>
        <dbReference type="ARBA" id="ARBA00022448"/>
    </source>
</evidence>
<evidence type="ECO:0000313" key="16">
    <source>
        <dbReference type="EMBL" id="OGB89754.1"/>
    </source>
</evidence>
<comment type="function">
    <text evidence="11 13">F(1)F(0) ATP synthase produces ATP from ADP in the presence of a proton or sodium gradient. F-type ATPases consist of two structural domains, F(1) containing the extramembraneous catalytic core and F(0) containing the membrane proton channel, linked together by a central stalk and a peripheral stalk. During catalysis, ATP synthesis in the catalytic domain of F(1) is coupled via a rotary mechanism of the central stalk subunits to proton translocation.</text>
</comment>
<keyword evidence="7 13" id="KW-1133">Transmembrane helix</keyword>
<keyword evidence="8 13" id="KW-0406">Ion transport</keyword>
<keyword evidence="3 13" id="KW-1003">Cell membrane</keyword>
<keyword evidence="2 13" id="KW-0813">Transport</keyword>
<dbReference type="EMBL" id="METM01000021">
    <property type="protein sequence ID" value="OGB89754.1"/>
    <property type="molecule type" value="Genomic_DNA"/>
</dbReference>
<dbReference type="InterPro" id="IPR005864">
    <property type="entry name" value="ATP_synth_F0_bsu_bac"/>
</dbReference>
<dbReference type="CDD" id="cd06503">
    <property type="entry name" value="ATP-synt_Fo_b"/>
    <property type="match status" value="1"/>
</dbReference>
<name>A0A1F4Q1F1_UNCSA</name>
<feature type="coiled-coil region" evidence="15">
    <location>
        <begin position="53"/>
        <end position="91"/>
    </location>
</feature>
<comment type="caution">
    <text evidence="16">The sequence shown here is derived from an EMBL/GenBank/DDBJ whole genome shotgun (WGS) entry which is preliminary data.</text>
</comment>
<evidence type="ECO:0000256" key="6">
    <source>
        <dbReference type="ARBA" id="ARBA00022781"/>
    </source>
</evidence>
<evidence type="ECO:0000256" key="12">
    <source>
        <dbReference type="ARBA" id="ARBA00037847"/>
    </source>
</evidence>
<evidence type="ECO:0000256" key="13">
    <source>
        <dbReference type="HAMAP-Rule" id="MF_01398"/>
    </source>
</evidence>
<keyword evidence="10 13" id="KW-0066">ATP synthesis</keyword>
<dbReference type="GO" id="GO:0045259">
    <property type="term" value="C:proton-transporting ATP synthase complex"/>
    <property type="evidence" value="ECO:0007669"/>
    <property type="project" value="UniProtKB-KW"/>
</dbReference>
<proteinExistence type="inferred from homology"/>
<evidence type="ECO:0000256" key="1">
    <source>
        <dbReference type="ARBA" id="ARBA00005513"/>
    </source>
</evidence>